<evidence type="ECO:0000256" key="3">
    <source>
        <dbReference type="ARBA" id="ARBA00022576"/>
    </source>
</evidence>
<dbReference type="EC" id="2.6.1.-" evidence="6"/>
<keyword evidence="5" id="KW-0663">Pyridoxal phosphate</keyword>
<sequence>MSLPNHLDSITSFLAMEIFGRAQELEKQGHSILHLEFGEPDVSPPPVVGQRLQQVANQHFSYTNTCGIAELREAVAQRHTQLYQTPVRPEQVLISNGTSPLLFLALRLIAPPGSDILLTDPGYACYDNLILMAGLNPVRVPLHLEDGFQLKSEVVQQYLTKNTRAILLNSPMNPTGTVLDKASMHAIAELGLPVISDEIYLDLSYDAAPLSYLRFSENALILHGLSKSYGMTGWRMGDLILPDEWMPIAIRMHQNLMISANTLMQEVALAVLQDDGGALERNQQEFRQRRDMFLQTLRSYGLDPGYYPSGAFYVFFRYRKAMPSLEMALQILEKTGVALTPGSDFGPAGEGFLRFSYANDPSVLVEAVKRLAQSRLLSE</sequence>
<name>A0A2D6YI91_9DELT</name>
<proteinExistence type="inferred from homology"/>
<gene>
    <name evidence="8" type="ORF">CMN54_05520</name>
</gene>
<keyword evidence="3 6" id="KW-0032">Aminotransferase</keyword>
<protein>
    <recommendedName>
        <fullName evidence="6">Aminotransferase</fullName>
        <ecNumber evidence="6">2.6.1.-</ecNumber>
    </recommendedName>
</protein>
<dbReference type="PROSITE" id="PS00105">
    <property type="entry name" value="AA_TRANSFER_CLASS_1"/>
    <property type="match status" value="1"/>
</dbReference>
<dbReference type="Proteomes" id="UP000226525">
    <property type="component" value="Unassembled WGS sequence"/>
</dbReference>
<dbReference type="GO" id="GO:0030170">
    <property type="term" value="F:pyridoxal phosphate binding"/>
    <property type="evidence" value="ECO:0007669"/>
    <property type="project" value="InterPro"/>
</dbReference>
<dbReference type="GO" id="GO:0008483">
    <property type="term" value="F:transaminase activity"/>
    <property type="evidence" value="ECO:0007669"/>
    <property type="project" value="UniProtKB-KW"/>
</dbReference>
<dbReference type="AlphaFoldDB" id="A0A2D6YI91"/>
<dbReference type="CDD" id="cd00609">
    <property type="entry name" value="AAT_like"/>
    <property type="match status" value="1"/>
</dbReference>
<evidence type="ECO:0000256" key="2">
    <source>
        <dbReference type="ARBA" id="ARBA00007441"/>
    </source>
</evidence>
<evidence type="ECO:0000256" key="1">
    <source>
        <dbReference type="ARBA" id="ARBA00001933"/>
    </source>
</evidence>
<dbReference type="Gene3D" id="3.40.640.10">
    <property type="entry name" value="Type I PLP-dependent aspartate aminotransferase-like (Major domain)"/>
    <property type="match status" value="1"/>
</dbReference>
<comment type="similarity">
    <text evidence="2 6">Belongs to the class-I pyridoxal-phosphate-dependent aminotransferase family.</text>
</comment>
<dbReference type="InterPro" id="IPR050596">
    <property type="entry name" value="AspAT/PAT-like"/>
</dbReference>
<comment type="cofactor">
    <cofactor evidence="1 6">
        <name>pyridoxal 5'-phosphate</name>
        <dbReference type="ChEBI" id="CHEBI:597326"/>
    </cofactor>
</comment>
<dbReference type="EMBL" id="NZEX01000059">
    <property type="protein sequence ID" value="MAH62899.1"/>
    <property type="molecule type" value="Genomic_DNA"/>
</dbReference>
<evidence type="ECO:0000259" key="7">
    <source>
        <dbReference type="Pfam" id="PF00155"/>
    </source>
</evidence>
<dbReference type="PANTHER" id="PTHR46383:SF2">
    <property type="entry name" value="AMINOTRANSFERASE"/>
    <property type="match status" value="1"/>
</dbReference>
<evidence type="ECO:0000313" key="9">
    <source>
        <dbReference type="Proteomes" id="UP000226525"/>
    </source>
</evidence>
<dbReference type="InterPro" id="IPR015421">
    <property type="entry name" value="PyrdxlP-dep_Trfase_major"/>
</dbReference>
<organism evidence="8 9">
    <name type="scientific">SAR324 cluster bacterium</name>
    <dbReference type="NCBI Taxonomy" id="2024889"/>
    <lineage>
        <taxon>Bacteria</taxon>
        <taxon>Deltaproteobacteria</taxon>
        <taxon>SAR324 cluster</taxon>
    </lineage>
</organism>
<reference evidence="9" key="1">
    <citation type="submission" date="2017-09" db="EMBL/GenBank/DDBJ databases">
        <title>The Reconstruction of 2,631 Draft Metagenome-Assembled Genomes from the Global Oceans.</title>
        <authorList>
            <person name="Tully B.J."/>
            <person name="Graham E.D."/>
            <person name="Heidelberg J.F."/>
        </authorList>
    </citation>
    <scope>NUCLEOTIDE SEQUENCE [LARGE SCALE GENOMIC DNA]</scope>
</reference>
<accession>A0A2D6YI91</accession>
<comment type="caution">
    <text evidence="8">The sequence shown here is derived from an EMBL/GenBank/DDBJ whole genome shotgun (WGS) entry which is preliminary data.</text>
</comment>
<dbReference type="InterPro" id="IPR004839">
    <property type="entry name" value="Aminotransferase_I/II_large"/>
</dbReference>
<evidence type="ECO:0000313" key="8">
    <source>
        <dbReference type="EMBL" id="MAH62899.1"/>
    </source>
</evidence>
<feature type="domain" description="Aminotransferase class I/classII large" evidence="7">
    <location>
        <begin position="33"/>
        <end position="371"/>
    </location>
</feature>
<dbReference type="InterPro" id="IPR015424">
    <property type="entry name" value="PyrdxlP-dep_Trfase"/>
</dbReference>
<dbReference type="InterPro" id="IPR004838">
    <property type="entry name" value="NHTrfase_class1_PyrdxlP-BS"/>
</dbReference>
<dbReference type="PANTHER" id="PTHR46383">
    <property type="entry name" value="ASPARTATE AMINOTRANSFERASE"/>
    <property type="match status" value="1"/>
</dbReference>
<evidence type="ECO:0000256" key="5">
    <source>
        <dbReference type="ARBA" id="ARBA00022898"/>
    </source>
</evidence>
<evidence type="ECO:0000256" key="4">
    <source>
        <dbReference type="ARBA" id="ARBA00022679"/>
    </source>
</evidence>
<keyword evidence="4 6" id="KW-0808">Transferase</keyword>
<dbReference type="Pfam" id="PF00155">
    <property type="entry name" value="Aminotran_1_2"/>
    <property type="match status" value="1"/>
</dbReference>
<evidence type="ECO:0000256" key="6">
    <source>
        <dbReference type="RuleBase" id="RU000481"/>
    </source>
</evidence>
<dbReference type="GO" id="GO:0006520">
    <property type="term" value="P:amino acid metabolic process"/>
    <property type="evidence" value="ECO:0007669"/>
    <property type="project" value="InterPro"/>
</dbReference>
<dbReference type="SUPFAM" id="SSF53383">
    <property type="entry name" value="PLP-dependent transferases"/>
    <property type="match status" value="1"/>
</dbReference>